<dbReference type="KEGG" id="mpp:MICPUCDRAFT_55838"/>
<feature type="region of interest" description="Disordered" evidence="1">
    <location>
        <begin position="1"/>
        <end position="127"/>
    </location>
</feature>
<feature type="compositionally biased region" description="Low complexity" evidence="1">
    <location>
        <begin position="95"/>
        <end position="113"/>
    </location>
</feature>
<dbReference type="OMA" id="CKSAGWR"/>
<gene>
    <name evidence="2" type="ORF">MICPUCDRAFT_55838</name>
</gene>
<dbReference type="AlphaFoldDB" id="C1MJI6"/>
<organism evidence="3">
    <name type="scientific">Micromonas pusilla (strain CCMP1545)</name>
    <name type="common">Picoplanktonic green alga</name>
    <dbReference type="NCBI Taxonomy" id="564608"/>
    <lineage>
        <taxon>Eukaryota</taxon>
        <taxon>Viridiplantae</taxon>
        <taxon>Chlorophyta</taxon>
        <taxon>Mamiellophyceae</taxon>
        <taxon>Mamiellales</taxon>
        <taxon>Mamiellaceae</taxon>
        <taxon>Micromonas</taxon>
    </lineage>
</organism>
<evidence type="ECO:0000313" key="2">
    <source>
        <dbReference type="EMBL" id="EEH59593.1"/>
    </source>
</evidence>
<name>C1MJI6_MICPC</name>
<accession>C1MJI6</accession>
<feature type="compositionally biased region" description="Polar residues" evidence="1">
    <location>
        <begin position="46"/>
        <end position="55"/>
    </location>
</feature>
<evidence type="ECO:0000313" key="3">
    <source>
        <dbReference type="Proteomes" id="UP000001876"/>
    </source>
</evidence>
<proteinExistence type="predicted"/>
<sequence length="281" mass="31044">MASRLTSPLSLLAVNRERNDNEGHDAVSPDPGNSPGMPGGSPMQLGATTTLQSPRQSRESAPPSREYGDSDGDLFTPPQGVRARRRRRSEVWGDTPTRSSSRTRPSEQVSASPEVPPPPAFFVRASGTNASESDKLRFIRAVEANKAKGISVAATTARWGFSKNAYAKYKKQDKLGETKPKVIPGRPQKADEEIKAKLYEVNRAFQGGLTIEGLSKELLRIFGVYLSPSTICRMMTRDGWRKRKKRSSPFLTEKAMTARAEGTHTRTGSTHRKYFRTPVPR</sequence>
<reference evidence="2 3" key="1">
    <citation type="journal article" date="2009" name="Science">
        <title>Green evolution and dynamic adaptations revealed by genomes of the marine picoeukaryotes Micromonas.</title>
        <authorList>
            <person name="Worden A.Z."/>
            <person name="Lee J.H."/>
            <person name="Mock T."/>
            <person name="Rouze P."/>
            <person name="Simmons M.P."/>
            <person name="Aerts A.L."/>
            <person name="Allen A.E."/>
            <person name="Cuvelier M.L."/>
            <person name="Derelle E."/>
            <person name="Everett M.V."/>
            <person name="Foulon E."/>
            <person name="Grimwood J."/>
            <person name="Gundlach H."/>
            <person name="Henrissat B."/>
            <person name="Napoli C."/>
            <person name="McDonald S.M."/>
            <person name="Parker M.S."/>
            <person name="Rombauts S."/>
            <person name="Salamov A."/>
            <person name="Von Dassow P."/>
            <person name="Badger J.H."/>
            <person name="Coutinho P.M."/>
            <person name="Demir E."/>
            <person name="Dubchak I."/>
            <person name="Gentemann C."/>
            <person name="Eikrem W."/>
            <person name="Gready J.E."/>
            <person name="John U."/>
            <person name="Lanier W."/>
            <person name="Lindquist E.A."/>
            <person name="Lucas S."/>
            <person name="Mayer K.F."/>
            <person name="Moreau H."/>
            <person name="Not F."/>
            <person name="Otillar R."/>
            <person name="Panaud O."/>
            <person name="Pangilinan J."/>
            <person name="Paulsen I."/>
            <person name="Piegu B."/>
            <person name="Poliakov A."/>
            <person name="Robbens S."/>
            <person name="Schmutz J."/>
            <person name="Toulza E."/>
            <person name="Wyss T."/>
            <person name="Zelensky A."/>
            <person name="Zhou K."/>
            <person name="Armbrust E.V."/>
            <person name="Bhattacharya D."/>
            <person name="Goodenough U.W."/>
            <person name="Van de Peer Y."/>
            <person name="Grigoriev I.V."/>
        </authorList>
    </citation>
    <scope>NUCLEOTIDE SEQUENCE [LARGE SCALE GENOMIC DNA]</scope>
    <source>
        <strain evidence="2 3">CCMP1545</strain>
    </source>
</reference>
<dbReference type="GeneID" id="9682069"/>
<feature type="compositionally biased region" description="Basic and acidic residues" evidence="1">
    <location>
        <begin position="15"/>
        <end position="27"/>
    </location>
</feature>
<protein>
    <submittedName>
        <fullName evidence="2">Predicted protein</fullName>
    </submittedName>
</protein>
<dbReference type="Proteomes" id="UP000001876">
    <property type="component" value="Unassembled WGS sequence"/>
</dbReference>
<feature type="region of interest" description="Disordered" evidence="1">
    <location>
        <begin position="243"/>
        <end position="281"/>
    </location>
</feature>
<feature type="compositionally biased region" description="Low complexity" evidence="1">
    <location>
        <begin position="28"/>
        <end position="42"/>
    </location>
</feature>
<keyword evidence="3" id="KW-1185">Reference proteome</keyword>
<evidence type="ECO:0000256" key="1">
    <source>
        <dbReference type="SAM" id="MobiDB-lite"/>
    </source>
</evidence>
<dbReference type="EMBL" id="GG663736">
    <property type="protein sequence ID" value="EEH59593.1"/>
    <property type="molecule type" value="Genomic_DNA"/>
</dbReference>
<dbReference type="RefSeq" id="XP_003056217.1">
    <property type="nucleotide sequence ID" value="XM_003056171.1"/>
</dbReference>